<evidence type="ECO:0000313" key="2">
    <source>
        <dbReference type="EMBL" id="RVW65753.1"/>
    </source>
</evidence>
<reference evidence="2 3" key="1">
    <citation type="journal article" date="2018" name="PLoS Genet.">
        <title>Population sequencing reveals clonal diversity and ancestral inbreeding in the grapevine cultivar Chardonnay.</title>
        <authorList>
            <person name="Roach M.J."/>
            <person name="Johnson D.L."/>
            <person name="Bohlmann J."/>
            <person name="van Vuuren H.J."/>
            <person name="Jones S.J."/>
            <person name="Pretorius I.S."/>
            <person name="Schmidt S.A."/>
            <person name="Borneman A.R."/>
        </authorList>
    </citation>
    <scope>NUCLEOTIDE SEQUENCE [LARGE SCALE GENOMIC DNA]</scope>
    <source>
        <strain evidence="3">cv. Chardonnay</strain>
        <tissue evidence="2">Leaf</tissue>
    </source>
</reference>
<accession>A0A438G0L0</accession>
<feature type="domain" description="Glutaredoxin" evidence="1">
    <location>
        <begin position="117"/>
        <end position="183"/>
    </location>
</feature>
<dbReference type="SUPFAM" id="SSF52833">
    <property type="entry name" value="Thioredoxin-like"/>
    <property type="match status" value="1"/>
</dbReference>
<dbReference type="AlphaFoldDB" id="A0A438G0L0"/>
<dbReference type="PANTHER" id="PTHR45669:SF26">
    <property type="entry name" value="GLUTAREDOXIN DOMAIN-CONTAINING PROTEIN"/>
    <property type="match status" value="1"/>
</dbReference>
<dbReference type="Pfam" id="PF00462">
    <property type="entry name" value="Glutaredoxin"/>
    <property type="match status" value="1"/>
</dbReference>
<protein>
    <recommendedName>
        <fullName evidence="1">Glutaredoxin domain-containing protein</fullName>
    </recommendedName>
</protein>
<dbReference type="CDD" id="cd03031">
    <property type="entry name" value="GRX_GRX_like"/>
    <property type="match status" value="1"/>
</dbReference>
<dbReference type="EMBL" id="QGNW01000685">
    <property type="protein sequence ID" value="RVW65753.1"/>
    <property type="molecule type" value="Genomic_DNA"/>
</dbReference>
<dbReference type="InterPro" id="IPR036249">
    <property type="entry name" value="Thioredoxin-like_sf"/>
</dbReference>
<dbReference type="InterPro" id="IPR002109">
    <property type="entry name" value="Glutaredoxin"/>
</dbReference>
<proteinExistence type="predicted"/>
<comment type="caution">
    <text evidence="2">The sequence shown here is derived from an EMBL/GenBank/DDBJ whole genome shotgun (WGS) entry which is preliminary data.</text>
</comment>
<dbReference type="Pfam" id="PF23733">
    <property type="entry name" value="GRXCR1-2_C"/>
    <property type="match status" value="1"/>
</dbReference>
<gene>
    <name evidence="2" type="primary">VvCHDp000471_0</name>
    <name evidence="2" type="ORF">CK203_057709</name>
</gene>
<name>A0A438G0L0_VITVI</name>
<dbReference type="PROSITE" id="PS51354">
    <property type="entry name" value="GLUTAREDOXIN_2"/>
    <property type="match status" value="1"/>
</dbReference>
<dbReference type="Proteomes" id="UP000288805">
    <property type="component" value="Unassembled WGS sequence"/>
</dbReference>
<organism evidence="2 3">
    <name type="scientific">Vitis vinifera</name>
    <name type="common">Grape</name>
    <dbReference type="NCBI Taxonomy" id="29760"/>
    <lineage>
        <taxon>Eukaryota</taxon>
        <taxon>Viridiplantae</taxon>
        <taxon>Streptophyta</taxon>
        <taxon>Embryophyta</taxon>
        <taxon>Tracheophyta</taxon>
        <taxon>Spermatophyta</taxon>
        <taxon>Magnoliopsida</taxon>
        <taxon>eudicotyledons</taxon>
        <taxon>Gunneridae</taxon>
        <taxon>Pentapetalae</taxon>
        <taxon>rosids</taxon>
        <taxon>Vitales</taxon>
        <taxon>Vitaceae</taxon>
        <taxon>Viteae</taxon>
        <taxon>Vitis</taxon>
    </lineage>
</organism>
<dbReference type="Gene3D" id="3.40.30.10">
    <property type="entry name" value="Glutaredoxin"/>
    <property type="match status" value="1"/>
</dbReference>
<evidence type="ECO:0000259" key="1">
    <source>
        <dbReference type="Pfam" id="PF00462"/>
    </source>
</evidence>
<dbReference type="PANTHER" id="PTHR45669">
    <property type="entry name" value="GLUTAREDOXIN DOMAIN-CONTAINING CYSTEINE-RICH PROTEIN CG12206-RELATED"/>
    <property type="match status" value="1"/>
</dbReference>
<sequence length="265" mass="29184">MMRRLGLTGSRRKISAIRLMISAVGKINRSDSHPSPTTNFSCSSFKDIQHLCKDETETQTPKKSSIFHRVRVATAVLRSWAPHPAQQVETNAASVPEEPLTPSEPLISIPGAESRIVVYFTSLRVVRSTFEDCRVVRSILRGFRVSMDERDLAMDSGFLEELQGILGQTKLTLPRVFIGGRYIGGAEEIRQLHEIGQLKKFVEGLPAAESGVCEMCGGYGFILCHECNGSHKCYSEKGDTIGFRSCTDCNENGLIRCPSCSAVAL</sequence>
<evidence type="ECO:0000313" key="3">
    <source>
        <dbReference type="Proteomes" id="UP000288805"/>
    </source>
</evidence>